<dbReference type="EMBL" id="BAABKX010000001">
    <property type="protein sequence ID" value="GAA5046456.1"/>
    <property type="molecule type" value="Genomic_DNA"/>
</dbReference>
<dbReference type="AlphaFoldDB" id="A0AAV3UF06"/>
<dbReference type="Gene3D" id="2.40.10.480">
    <property type="match status" value="1"/>
</dbReference>
<evidence type="ECO:0008006" key="3">
    <source>
        <dbReference type="Google" id="ProtNLM"/>
    </source>
</evidence>
<proteinExistence type="predicted"/>
<comment type="caution">
    <text evidence="1">The sequence shown here is derived from an EMBL/GenBank/DDBJ whole genome shotgun (WGS) entry which is preliminary data.</text>
</comment>
<dbReference type="SUPFAM" id="SSF50998">
    <property type="entry name" value="Quinoprotein alcohol dehydrogenase-like"/>
    <property type="match status" value="1"/>
</dbReference>
<name>A0AAV3UF06_9EURY</name>
<protein>
    <recommendedName>
        <fullName evidence="3">PQQ-like domain-containing protein</fullName>
    </recommendedName>
</protein>
<keyword evidence="2" id="KW-1185">Reference proteome</keyword>
<accession>A0AAV3UF06</accession>
<dbReference type="Proteomes" id="UP001501729">
    <property type="component" value="Unassembled WGS sequence"/>
</dbReference>
<organism evidence="1 2">
    <name type="scientific">Haladaptatus pallidirubidus</name>
    <dbReference type="NCBI Taxonomy" id="1008152"/>
    <lineage>
        <taxon>Archaea</taxon>
        <taxon>Methanobacteriati</taxon>
        <taxon>Methanobacteriota</taxon>
        <taxon>Stenosarchaea group</taxon>
        <taxon>Halobacteria</taxon>
        <taxon>Halobacteriales</taxon>
        <taxon>Haladaptataceae</taxon>
        <taxon>Haladaptatus</taxon>
    </lineage>
</organism>
<evidence type="ECO:0000313" key="1">
    <source>
        <dbReference type="EMBL" id="GAA5046456.1"/>
    </source>
</evidence>
<evidence type="ECO:0000313" key="2">
    <source>
        <dbReference type="Proteomes" id="UP001501729"/>
    </source>
</evidence>
<sequence>MYVGTDYNKFYAFDAETGETRWLHDHGKNRVWTTPAIVNGNLYVGSSEGEVRIQGGLYELREA</sequence>
<dbReference type="InterPro" id="IPR011047">
    <property type="entry name" value="Quinoprotein_ADH-like_sf"/>
</dbReference>
<gene>
    <name evidence="1" type="ORF">GCM10025751_15750</name>
</gene>
<reference evidence="1 2" key="1">
    <citation type="journal article" date="2019" name="Int. J. Syst. Evol. Microbiol.">
        <title>The Global Catalogue of Microorganisms (GCM) 10K type strain sequencing project: providing services to taxonomists for standard genome sequencing and annotation.</title>
        <authorList>
            <consortium name="The Broad Institute Genomics Platform"/>
            <consortium name="The Broad Institute Genome Sequencing Center for Infectious Disease"/>
            <person name="Wu L."/>
            <person name="Ma J."/>
        </authorList>
    </citation>
    <scope>NUCLEOTIDE SEQUENCE [LARGE SCALE GENOMIC DNA]</scope>
    <source>
        <strain evidence="1 2">JCM 17504</strain>
    </source>
</reference>